<keyword evidence="1" id="KW-1133">Transmembrane helix</keyword>
<feature type="transmembrane region" description="Helical" evidence="1">
    <location>
        <begin position="47"/>
        <end position="66"/>
    </location>
</feature>
<proteinExistence type="predicted"/>
<dbReference type="Proteomes" id="UP000295060">
    <property type="component" value="Unassembled WGS sequence"/>
</dbReference>
<evidence type="ECO:0000256" key="1">
    <source>
        <dbReference type="SAM" id="Phobius"/>
    </source>
</evidence>
<dbReference type="EMBL" id="SODU01000001">
    <property type="protein sequence ID" value="TDW94322.1"/>
    <property type="molecule type" value="Genomic_DNA"/>
</dbReference>
<feature type="transmembrane region" description="Helical" evidence="1">
    <location>
        <begin position="86"/>
        <end position="104"/>
    </location>
</feature>
<reference evidence="2 3" key="1">
    <citation type="submission" date="2019-03" db="EMBL/GenBank/DDBJ databases">
        <title>Genomic Encyclopedia of Type Strains, Phase III (KMG-III): the genomes of soil and plant-associated and newly described type strains.</title>
        <authorList>
            <person name="Whitman W."/>
        </authorList>
    </citation>
    <scope>NUCLEOTIDE SEQUENCE [LARGE SCALE GENOMIC DNA]</scope>
    <source>
        <strain evidence="2 3">VKMAc-2574</strain>
    </source>
</reference>
<keyword evidence="1" id="KW-0472">Membrane</keyword>
<keyword evidence="1" id="KW-0812">Transmembrane</keyword>
<comment type="caution">
    <text evidence="2">The sequence shown here is derived from an EMBL/GenBank/DDBJ whole genome shotgun (WGS) entry which is preliminary data.</text>
</comment>
<protein>
    <recommendedName>
        <fullName evidence="4">ABC transporter permease</fullName>
    </recommendedName>
</protein>
<evidence type="ECO:0000313" key="2">
    <source>
        <dbReference type="EMBL" id="TDW94322.1"/>
    </source>
</evidence>
<dbReference type="Pfam" id="PF19814">
    <property type="entry name" value="DUF6297"/>
    <property type="match status" value="1"/>
</dbReference>
<dbReference type="RefSeq" id="WP_134127518.1">
    <property type="nucleotide sequence ID" value="NZ_SODU01000001.1"/>
</dbReference>
<evidence type="ECO:0008006" key="4">
    <source>
        <dbReference type="Google" id="ProtNLM"/>
    </source>
</evidence>
<dbReference type="InterPro" id="IPR046264">
    <property type="entry name" value="DUF6297"/>
</dbReference>
<name>A0ABY2FMF9_9ACTN</name>
<gene>
    <name evidence="2" type="ORF">EV137_1624</name>
</gene>
<feature type="transmembrane region" description="Helical" evidence="1">
    <location>
        <begin position="136"/>
        <end position="157"/>
    </location>
</feature>
<feature type="transmembrane region" description="Helical" evidence="1">
    <location>
        <begin position="499"/>
        <end position="530"/>
    </location>
</feature>
<keyword evidence="3" id="KW-1185">Reference proteome</keyword>
<organism evidence="2 3">
    <name type="scientific">Kribbella pratensis</name>
    <dbReference type="NCBI Taxonomy" id="2512112"/>
    <lineage>
        <taxon>Bacteria</taxon>
        <taxon>Bacillati</taxon>
        <taxon>Actinomycetota</taxon>
        <taxon>Actinomycetes</taxon>
        <taxon>Propionibacteriales</taxon>
        <taxon>Kribbellaceae</taxon>
        <taxon>Kribbella</taxon>
    </lineage>
</organism>
<feature type="transmembrane region" description="Helical" evidence="1">
    <location>
        <begin position="193"/>
        <end position="214"/>
    </location>
</feature>
<feature type="transmembrane region" description="Helical" evidence="1">
    <location>
        <begin position="424"/>
        <end position="445"/>
    </location>
</feature>
<evidence type="ECO:0000313" key="3">
    <source>
        <dbReference type="Proteomes" id="UP000295060"/>
    </source>
</evidence>
<sequence>MSAADEPVRFDPSDFGAIPSSRALRSWMRRTRRQHADRSFWEIFEDAYLVLFTLAMVGATGGNVVRHLNSNAATCTSWTCGQLTSWLPWIVIPLLLATTIRVLLAVGPVSASRATGFWLLATPVNRASLLRPAYRLVIASVTVIGVVTGAVIWALLGEPWFDVIEAAVLIGAVLVCAAAATVWAQQTTRRSRWALRVSDVLLLAAVIPAVILAFRPGEDRFGNQVLGSTFIGLDARHELVDTYGYPTLQFGEVRDAGGLTSGQLYLLVLCAAAVVVGAALTFVASRTLDRLGRVSVIAGGELLAGLAGAASSLDISMLGDVIAGRHWRLKGRVRSRRGRGADGAAIVHREFRRILRWPRRIAVAFGLLVVPYAVHGAGFHVLVPIAAAIAGFIAVRPMLDGLRTACRSTGLVRALGWDLRELRVVMAVVPGLFTIVWAACAFPAIGSAASSFAVAAAVISGTVRHASARPPSYAGPLVTSPMGAIPPGLFSQPARGFDLLVLCLAPVLFNLSSLWVVVIPSVVLMLMFAVRPKTA</sequence>
<accession>A0ABY2FMF9</accession>
<feature type="transmembrane region" description="Helical" evidence="1">
    <location>
        <begin position="163"/>
        <end position="184"/>
    </location>
</feature>
<feature type="transmembrane region" description="Helical" evidence="1">
    <location>
        <begin position="264"/>
        <end position="284"/>
    </location>
</feature>
<feature type="transmembrane region" description="Helical" evidence="1">
    <location>
        <begin position="381"/>
        <end position="399"/>
    </location>
</feature>